<sequence length="556" mass="58304">MGKLCELALVSLALLALLHTDSTWAKRSGSSSSKKTASSNRGSDKKPPKTSNTQTGSYPRQPQSPNRNPNPYPAGGSYPGRGTNQNQNPAGGYPAAGGNPNQQYPGLGTNQGGYPNQNPAAGGYPNQQYPGRANPGGYPNQNPAAGGYPAAGGNPAAGGYPNQQYPGRANPGGYPNQNPAAGGYPAAGGNPVAGGYPNQQYPGRANPGGYPNQNPAAGGYPNQNPWRGGVNPGYPAGGHPAGGYPVRGGNTGWGQAGGYPGGGTGGGYQPNWNPNNKILSPRYGGGYGYGGMGGGSPFSRSVQGMGQYPSTQSKGFAKKAFMAAGVGALAGMAVGYGLGRFPRPHFNFRNPQEEQSYNNYMYSKYGERSTDENDYGRDYTYKVPPRAESYDSFMDTCMKRNDLLQDQGRDSQATPNNQKNNPQGANSQSMPITPEMGNSSPASNQEGTDKVKPLTPAPGEIAGEGKEEVDGPTVSIEEIGYPALVEQLKNRKCVELYINHSERFLEKQTAERSSSSSSNNNNNNKNVNSRSNPLGQGLVQLITSLVMVLSSILLLH</sequence>
<feature type="region of interest" description="Disordered" evidence="1">
    <location>
        <begin position="407"/>
        <end position="471"/>
    </location>
</feature>
<proteinExistence type="predicted"/>
<feature type="compositionally biased region" description="Polar residues" evidence="1">
    <location>
        <begin position="112"/>
        <end position="129"/>
    </location>
</feature>
<gene>
    <name evidence="3" type="primary">LOC115204205</name>
</gene>
<dbReference type="GeneID" id="115204205"/>
<feature type="compositionally biased region" description="Low complexity" evidence="1">
    <location>
        <begin position="58"/>
        <end position="69"/>
    </location>
</feature>
<dbReference type="OrthoDB" id="7617494at2759"/>
<dbReference type="InParanoid" id="A0A673X4Y2"/>
<dbReference type="Ensembl" id="ENSSTUT00000020215.1">
    <property type="protein sequence ID" value="ENSSTUP00000019219.1"/>
    <property type="gene ID" value="ENSSTUG00000008601.1"/>
</dbReference>
<feature type="chain" id="PRO_5025391372" evidence="2">
    <location>
        <begin position="26"/>
        <end position="556"/>
    </location>
</feature>
<keyword evidence="2" id="KW-0732">Signal</keyword>
<feature type="signal peptide" evidence="2">
    <location>
        <begin position="1"/>
        <end position="25"/>
    </location>
</feature>
<feature type="compositionally biased region" description="Low complexity" evidence="1">
    <location>
        <begin position="175"/>
        <end position="198"/>
    </location>
</feature>
<dbReference type="Proteomes" id="UP000472277">
    <property type="component" value="Chromosome 12"/>
</dbReference>
<dbReference type="KEGG" id="stru:115204205"/>
<evidence type="ECO:0000313" key="4">
    <source>
        <dbReference type="Proteomes" id="UP000472277"/>
    </source>
</evidence>
<dbReference type="RefSeq" id="XP_029625450.1">
    <property type="nucleotide sequence ID" value="XM_029769590.1"/>
</dbReference>
<dbReference type="GeneTree" id="ENSGT00530000064873"/>
<reference evidence="3" key="1">
    <citation type="submission" date="2025-08" db="UniProtKB">
        <authorList>
            <consortium name="Ensembl"/>
        </authorList>
    </citation>
    <scope>IDENTIFICATION</scope>
</reference>
<dbReference type="InterPro" id="IPR036924">
    <property type="entry name" value="Prion/Doppel_b-ribbon_dom_sf"/>
</dbReference>
<dbReference type="SUPFAM" id="SSF54098">
    <property type="entry name" value="Prion-like"/>
    <property type="match status" value="1"/>
</dbReference>
<accession>A0A673X4Y2</accession>
<dbReference type="GO" id="GO:0051260">
    <property type="term" value="P:protein homooligomerization"/>
    <property type="evidence" value="ECO:0007669"/>
    <property type="project" value="InterPro"/>
</dbReference>
<name>A0A673X4Y2_SALTR</name>
<protein>
    <submittedName>
        <fullName evidence="3">Prion protein b</fullName>
    </submittedName>
</protein>
<reference evidence="3" key="2">
    <citation type="submission" date="2025-09" db="UniProtKB">
        <authorList>
            <consortium name="Ensembl"/>
        </authorList>
    </citation>
    <scope>IDENTIFICATION</scope>
</reference>
<dbReference type="RefSeq" id="XP_029625449.1">
    <property type="nucleotide sequence ID" value="XM_029769589.1"/>
</dbReference>
<feature type="compositionally biased region" description="Polar residues" evidence="1">
    <location>
        <begin position="410"/>
        <end position="446"/>
    </location>
</feature>
<feature type="compositionally biased region" description="Low complexity" evidence="1">
    <location>
        <begin position="22"/>
        <end position="41"/>
    </location>
</feature>
<evidence type="ECO:0000256" key="1">
    <source>
        <dbReference type="SAM" id="MobiDB-lite"/>
    </source>
</evidence>
<feature type="compositionally biased region" description="Low complexity" evidence="1">
    <location>
        <begin position="139"/>
        <end position="163"/>
    </location>
</feature>
<feature type="compositionally biased region" description="Polar residues" evidence="1">
    <location>
        <begin position="211"/>
        <end position="225"/>
    </location>
</feature>
<evidence type="ECO:0000256" key="2">
    <source>
        <dbReference type="SAM" id="SignalP"/>
    </source>
</evidence>
<dbReference type="GO" id="GO:0016020">
    <property type="term" value="C:membrane"/>
    <property type="evidence" value="ECO:0007669"/>
    <property type="project" value="InterPro"/>
</dbReference>
<feature type="region of interest" description="Disordered" evidence="1">
    <location>
        <begin position="506"/>
        <end position="533"/>
    </location>
</feature>
<organism evidence="3 4">
    <name type="scientific">Salmo trutta</name>
    <name type="common">Brown trout</name>
    <dbReference type="NCBI Taxonomy" id="8032"/>
    <lineage>
        <taxon>Eukaryota</taxon>
        <taxon>Metazoa</taxon>
        <taxon>Chordata</taxon>
        <taxon>Craniata</taxon>
        <taxon>Vertebrata</taxon>
        <taxon>Euteleostomi</taxon>
        <taxon>Actinopterygii</taxon>
        <taxon>Neopterygii</taxon>
        <taxon>Teleostei</taxon>
        <taxon>Protacanthopterygii</taxon>
        <taxon>Salmoniformes</taxon>
        <taxon>Salmonidae</taxon>
        <taxon>Salmoninae</taxon>
        <taxon>Salmo</taxon>
    </lineage>
</organism>
<dbReference type="AlphaFoldDB" id="A0A673X4Y2"/>
<feature type="region of interest" description="Disordered" evidence="1">
    <location>
        <begin position="22"/>
        <end position="234"/>
    </location>
</feature>
<keyword evidence="4" id="KW-1185">Reference proteome</keyword>
<feature type="compositionally biased region" description="Low complexity" evidence="1">
    <location>
        <begin position="513"/>
        <end position="532"/>
    </location>
</feature>
<dbReference type="Gene3D" id="1.10.790.10">
    <property type="entry name" value="Prion/Doppel protein, beta-ribbon domain"/>
    <property type="match status" value="1"/>
</dbReference>
<dbReference type="OMA" id="RCVEEYM"/>
<evidence type="ECO:0000313" key="3">
    <source>
        <dbReference type="Ensembl" id="ENSSTUP00000019219.1"/>
    </source>
</evidence>
<feature type="compositionally biased region" description="Low complexity" evidence="1">
    <location>
        <begin position="88"/>
        <end position="101"/>
    </location>
</feature>